<organism evidence="4 5">
    <name type="scientific">Chenopodium quinoa</name>
    <name type="common">Quinoa</name>
    <dbReference type="NCBI Taxonomy" id="63459"/>
    <lineage>
        <taxon>Eukaryota</taxon>
        <taxon>Viridiplantae</taxon>
        <taxon>Streptophyta</taxon>
        <taxon>Embryophyta</taxon>
        <taxon>Tracheophyta</taxon>
        <taxon>Spermatophyta</taxon>
        <taxon>Magnoliopsida</taxon>
        <taxon>eudicotyledons</taxon>
        <taxon>Gunneridae</taxon>
        <taxon>Pentapetalae</taxon>
        <taxon>Caryophyllales</taxon>
        <taxon>Chenopodiaceae</taxon>
        <taxon>Chenopodioideae</taxon>
        <taxon>Atripliceae</taxon>
        <taxon>Chenopodium</taxon>
    </lineage>
</organism>
<dbReference type="GO" id="GO:0003676">
    <property type="term" value="F:nucleic acid binding"/>
    <property type="evidence" value="ECO:0007669"/>
    <property type="project" value="InterPro"/>
</dbReference>
<proteinExistence type="predicted"/>
<dbReference type="GO" id="GO:0008270">
    <property type="term" value="F:zinc ion binding"/>
    <property type="evidence" value="ECO:0007669"/>
    <property type="project" value="UniProtKB-KW"/>
</dbReference>
<evidence type="ECO:0000259" key="3">
    <source>
        <dbReference type="PROSITE" id="PS50158"/>
    </source>
</evidence>
<dbReference type="InterPro" id="IPR001878">
    <property type="entry name" value="Znf_CCHC"/>
</dbReference>
<sequence length="281" mass="32038">MESQPWHFDHHVMILDDAKGNMKPSEIPLHLVPFWIRVYDLPFRGRSNEDNARRLGDKIGSYITMDKSDVIGINKSLRIRVLVDVNKPLKKVMELRTGRGTMEVPIKYEKLSVFCYVCGLLGHREKDCDENGVRRMYDESLRVATPWKATKNESYDEAGDLSKAVRKLFITKHPKHSTEEGEEDSGMVKNVTQAPRKMATPSREEQMVAIPHDVSLVLSDEVAKGSNGVVNEEKVEKEKTNVGDEVVACVNVDNESSLVSRNEKTDKRGEMRQWKRLSREG</sequence>
<evidence type="ECO:0000313" key="4">
    <source>
        <dbReference type="EnsemblPlants" id="AUR62023538-RA:cds"/>
    </source>
</evidence>
<dbReference type="Proteomes" id="UP000596660">
    <property type="component" value="Unplaced"/>
</dbReference>
<dbReference type="PANTHER" id="PTHR31286:SF178">
    <property type="entry name" value="DUF4283 DOMAIN-CONTAINING PROTEIN"/>
    <property type="match status" value="1"/>
</dbReference>
<reference evidence="4" key="1">
    <citation type="journal article" date="2017" name="Nature">
        <title>The genome of Chenopodium quinoa.</title>
        <authorList>
            <person name="Jarvis D.E."/>
            <person name="Ho Y.S."/>
            <person name="Lightfoot D.J."/>
            <person name="Schmoeckel S.M."/>
            <person name="Li B."/>
            <person name="Borm T.J.A."/>
            <person name="Ohyanagi H."/>
            <person name="Mineta K."/>
            <person name="Michell C.T."/>
            <person name="Saber N."/>
            <person name="Kharbatia N.M."/>
            <person name="Rupper R.R."/>
            <person name="Sharp A.R."/>
            <person name="Dally N."/>
            <person name="Boughton B.A."/>
            <person name="Woo Y.H."/>
            <person name="Gao G."/>
            <person name="Schijlen E.G.W.M."/>
            <person name="Guo X."/>
            <person name="Momin A.A."/>
            <person name="Negrao S."/>
            <person name="Al-Babili S."/>
            <person name="Gehring C."/>
            <person name="Roessner U."/>
            <person name="Jung C."/>
            <person name="Murphy K."/>
            <person name="Arold S.T."/>
            <person name="Gojobori T."/>
            <person name="van der Linden C.G."/>
            <person name="van Loo E.N."/>
            <person name="Jellen E.N."/>
            <person name="Maughan P.J."/>
            <person name="Tester M."/>
        </authorList>
    </citation>
    <scope>NUCLEOTIDE SEQUENCE [LARGE SCALE GENOMIC DNA]</scope>
    <source>
        <strain evidence="4">cv. PI 614886</strain>
    </source>
</reference>
<reference evidence="4" key="2">
    <citation type="submission" date="2021-03" db="UniProtKB">
        <authorList>
            <consortium name="EnsemblPlants"/>
        </authorList>
    </citation>
    <scope>IDENTIFICATION</scope>
</reference>
<dbReference type="InterPro" id="IPR040256">
    <property type="entry name" value="At4g02000-like"/>
</dbReference>
<accession>A0A803M515</accession>
<evidence type="ECO:0000256" key="1">
    <source>
        <dbReference type="PROSITE-ProRule" id="PRU00047"/>
    </source>
</evidence>
<keyword evidence="1" id="KW-0862">Zinc</keyword>
<keyword evidence="1" id="KW-0479">Metal-binding</keyword>
<dbReference type="PROSITE" id="PS50158">
    <property type="entry name" value="ZF_CCHC"/>
    <property type="match status" value="1"/>
</dbReference>
<evidence type="ECO:0000313" key="5">
    <source>
        <dbReference type="Proteomes" id="UP000596660"/>
    </source>
</evidence>
<dbReference type="PANTHER" id="PTHR31286">
    <property type="entry name" value="GLYCINE-RICH CELL WALL STRUCTURAL PROTEIN 1.8-LIKE"/>
    <property type="match status" value="1"/>
</dbReference>
<dbReference type="InterPro" id="IPR025836">
    <property type="entry name" value="Zn_knuckle_CX2CX4HX4C"/>
</dbReference>
<dbReference type="AlphaFoldDB" id="A0A803M515"/>
<dbReference type="OMA" id="KNESYDE"/>
<keyword evidence="5" id="KW-1185">Reference proteome</keyword>
<feature type="region of interest" description="Disordered" evidence="2">
    <location>
        <begin position="259"/>
        <end position="281"/>
    </location>
</feature>
<dbReference type="Pfam" id="PF14392">
    <property type="entry name" value="zf-CCHC_4"/>
    <property type="match status" value="1"/>
</dbReference>
<feature type="domain" description="CCHC-type" evidence="3">
    <location>
        <begin position="115"/>
        <end position="130"/>
    </location>
</feature>
<dbReference type="EnsemblPlants" id="AUR62023538-RA">
    <property type="protein sequence ID" value="AUR62023538-RA:cds"/>
    <property type="gene ID" value="AUR62023538"/>
</dbReference>
<protein>
    <recommendedName>
        <fullName evidence="3">CCHC-type domain-containing protein</fullName>
    </recommendedName>
</protein>
<evidence type="ECO:0000256" key="2">
    <source>
        <dbReference type="SAM" id="MobiDB-lite"/>
    </source>
</evidence>
<feature type="compositionally biased region" description="Basic and acidic residues" evidence="2">
    <location>
        <begin position="261"/>
        <end position="281"/>
    </location>
</feature>
<dbReference type="Gramene" id="AUR62023538-RA">
    <property type="protein sequence ID" value="AUR62023538-RA:cds"/>
    <property type="gene ID" value="AUR62023538"/>
</dbReference>
<name>A0A803M515_CHEQI</name>
<keyword evidence="1" id="KW-0863">Zinc-finger</keyword>